<reference evidence="3 4" key="1">
    <citation type="journal article" date="2014" name="Genome Announc.">
        <title>Genome Sequence of Afipia felis Strain 76713, Isolated in Hospital Water Using an Amoeba Co-Culture Procedure.</title>
        <authorList>
            <person name="Benamar S."/>
            <person name="La Scola B."/>
            <person name="Croce O."/>
        </authorList>
    </citation>
    <scope>NUCLEOTIDE SEQUENCE [LARGE SCALE GENOMIC DNA]</scope>
    <source>
        <strain evidence="3 4">76713</strain>
    </source>
</reference>
<keyword evidence="4" id="KW-1185">Reference proteome</keyword>
<dbReference type="STRING" id="1035.BN961_03140"/>
<dbReference type="AlphaFoldDB" id="A0A090MQQ3"/>
<evidence type="ECO:0000313" key="4">
    <source>
        <dbReference type="Proteomes" id="UP000035762"/>
    </source>
</evidence>
<sequence length="91" mass="9703">MQKLVIGAVAALTLAAAGAAVAGESLGVFPKGSDQVSAEIIRTRLESMGYRVDRLEAEHGCWEVRAVNDSGFPIKAKYDLTTGELKQAKLR</sequence>
<feature type="signal peptide" evidence="1">
    <location>
        <begin position="1"/>
        <end position="22"/>
    </location>
</feature>
<protein>
    <recommendedName>
        <fullName evidence="2">PepSY domain-containing protein</fullName>
    </recommendedName>
</protein>
<dbReference type="OrthoDB" id="7775491at2"/>
<keyword evidence="1" id="KW-0732">Signal</keyword>
<name>A0A090MQQ3_AFIFE</name>
<organism evidence="3 4">
    <name type="scientific">Afipia felis</name>
    <name type="common">Cat scratch disease bacillus</name>
    <dbReference type="NCBI Taxonomy" id="1035"/>
    <lineage>
        <taxon>Bacteria</taxon>
        <taxon>Pseudomonadati</taxon>
        <taxon>Pseudomonadota</taxon>
        <taxon>Alphaproteobacteria</taxon>
        <taxon>Hyphomicrobiales</taxon>
        <taxon>Nitrobacteraceae</taxon>
        <taxon>Afipia</taxon>
    </lineage>
</organism>
<evidence type="ECO:0000256" key="1">
    <source>
        <dbReference type="SAM" id="SignalP"/>
    </source>
</evidence>
<dbReference type="EMBL" id="CCAZ020000002">
    <property type="protein sequence ID" value="CEG09710.1"/>
    <property type="molecule type" value="Genomic_DNA"/>
</dbReference>
<feature type="chain" id="PRO_5001860740" description="PepSY domain-containing protein" evidence="1">
    <location>
        <begin position="23"/>
        <end position="91"/>
    </location>
</feature>
<feature type="domain" description="PepSY" evidence="2">
    <location>
        <begin position="8"/>
        <end position="85"/>
    </location>
</feature>
<evidence type="ECO:0000259" key="2">
    <source>
        <dbReference type="Pfam" id="PF13670"/>
    </source>
</evidence>
<gene>
    <name evidence="3" type="ORF">BN961_03140</name>
</gene>
<dbReference type="InterPro" id="IPR025711">
    <property type="entry name" value="PepSY"/>
</dbReference>
<dbReference type="Proteomes" id="UP000035762">
    <property type="component" value="Unassembled WGS sequence"/>
</dbReference>
<accession>A0A090MQQ3</accession>
<evidence type="ECO:0000313" key="3">
    <source>
        <dbReference type="EMBL" id="CEG09710.1"/>
    </source>
</evidence>
<comment type="caution">
    <text evidence="3">The sequence shown here is derived from an EMBL/GenBank/DDBJ whole genome shotgun (WGS) entry which is preliminary data.</text>
</comment>
<dbReference type="RefSeq" id="WP_048757543.1">
    <property type="nucleotide sequence ID" value="NZ_CCAZ020000002.1"/>
</dbReference>
<proteinExistence type="predicted"/>
<dbReference type="Pfam" id="PF13670">
    <property type="entry name" value="PepSY_2"/>
    <property type="match status" value="1"/>
</dbReference>